<keyword evidence="3" id="KW-1185">Reference proteome</keyword>
<dbReference type="AlphaFoldDB" id="A0A9N9RXU3"/>
<feature type="signal peptide" evidence="1">
    <location>
        <begin position="1"/>
        <end position="26"/>
    </location>
</feature>
<evidence type="ECO:0000313" key="3">
    <source>
        <dbReference type="Proteomes" id="UP001153620"/>
    </source>
</evidence>
<keyword evidence="1" id="KW-0732">Signal</keyword>
<organism evidence="2 3">
    <name type="scientific">Chironomus riparius</name>
    <dbReference type="NCBI Taxonomy" id="315576"/>
    <lineage>
        <taxon>Eukaryota</taxon>
        <taxon>Metazoa</taxon>
        <taxon>Ecdysozoa</taxon>
        <taxon>Arthropoda</taxon>
        <taxon>Hexapoda</taxon>
        <taxon>Insecta</taxon>
        <taxon>Pterygota</taxon>
        <taxon>Neoptera</taxon>
        <taxon>Endopterygota</taxon>
        <taxon>Diptera</taxon>
        <taxon>Nematocera</taxon>
        <taxon>Chironomoidea</taxon>
        <taxon>Chironomidae</taxon>
        <taxon>Chironominae</taxon>
        <taxon>Chironomus</taxon>
    </lineage>
</organism>
<proteinExistence type="predicted"/>
<feature type="chain" id="PRO_5040328416" evidence="1">
    <location>
        <begin position="27"/>
        <end position="131"/>
    </location>
</feature>
<reference evidence="2" key="2">
    <citation type="submission" date="2022-10" db="EMBL/GenBank/DDBJ databases">
        <authorList>
            <consortium name="ENA_rothamsted_submissions"/>
            <consortium name="culmorum"/>
            <person name="King R."/>
        </authorList>
    </citation>
    <scope>NUCLEOTIDE SEQUENCE</scope>
</reference>
<dbReference type="Proteomes" id="UP001153620">
    <property type="component" value="Chromosome 3"/>
</dbReference>
<evidence type="ECO:0000256" key="1">
    <source>
        <dbReference type="SAM" id="SignalP"/>
    </source>
</evidence>
<evidence type="ECO:0000313" key="2">
    <source>
        <dbReference type="EMBL" id="CAG9807299.1"/>
    </source>
</evidence>
<name>A0A9N9RXU3_9DIPT</name>
<reference evidence="2" key="1">
    <citation type="submission" date="2022-01" db="EMBL/GenBank/DDBJ databases">
        <authorList>
            <person name="King R."/>
        </authorList>
    </citation>
    <scope>NUCLEOTIDE SEQUENCE</scope>
</reference>
<dbReference type="OrthoDB" id="7734047at2759"/>
<sequence>MTNKERHRFVLVQLFVILVIVNCSFGDVVNSGVPHDINIVETDSQPLSLIVVEDSAYDKRNNVNRFKNFMINKDQPERFDDEARDEQIYYIPRVASGKKRDLLAYPGTRVRVGNSNFRPQTSFGYNSRPAP</sequence>
<accession>A0A9N9RXU3</accession>
<protein>
    <submittedName>
        <fullName evidence="2">Uncharacterized protein</fullName>
    </submittedName>
</protein>
<dbReference type="EMBL" id="OU895879">
    <property type="protein sequence ID" value="CAG9807299.1"/>
    <property type="molecule type" value="Genomic_DNA"/>
</dbReference>
<gene>
    <name evidence="2" type="ORF">CHIRRI_LOCUS10148</name>
</gene>